<organism evidence="2 3">
    <name type="scientific">Apibacter adventoris</name>
    <dbReference type="NCBI Taxonomy" id="1679466"/>
    <lineage>
        <taxon>Bacteria</taxon>
        <taxon>Pseudomonadati</taxon>
        <taxon>Bacteroidota</taxon>
        <taxon>Flavobacteriia</taxon>
        <taxon>Flavobacteriales</taxon>
        <taxon>Weeksellaceae</taxon>
        <taxon>Apibacter</taxon>
    </lineage>
</organism>
<dbReference type="OrthoDB" id="947434at2"/>
<name>A0A2S8AAY1_9FLAO</name>
<evidence type="ECO:0000259" key="1">
    <source>
        <dbReference type="Pfam" id="PF13568"/>
    </source>
</evidence>
<reference evidence="2 3" key="1">
    <citation type="submission" date="2018-02" db="EMBL/GenBank/DDBJ databases">
        <title>Genome sequences of Apibacter spp., gut symbionts of Asian honey bees.</title>
        <authorList>
            <person name="Kwong W.K."/>
            <person name="Steele M.I."/>
            <person name="Moran N.A."/>
        </authorList>
    </citation>
    <scope>NUCLEOTIDE SEQUENCE [LARGE SCALE GENOMIC DNA]</scope>
    <source>
        <strain evidence="3">wkB301</strain>
    </source>
</reference>
<dbReference type="AlphaFoldDB" id="A0A2S8AAY1"/>
<dbReference type="EMBL" id="PSZM01000040">
    <property type="protein sequence ID" value="PQL91758.1"/>
    <property type="molecule type" value="Genomic_DNA"/>
</dbReference>
<evidence type="ECO:0000313" key="3">
    <source>
        <dbReference type="Proteomes" id="UP000238042"/>
    </source>
</evidence>
<dbReference type="RefSeq" id="WP_105193233.1">
    <property type="nucleotide sequence ID" value="NZ_PSZM01000040.1"/>
</dbReference>
<gene>
    <name evidence="2" type="ORF">C4S77_08130</name>
</gene>
<evidence type="ECO:0000313" key="2">
    <source>
        <dbReference type="EMBL" id="PQL91758.1"/>
    </source>
</evidence>
<keyword evidence="3" id="KW-1185">Reference proteome</keyword>
<protein>
    <recommendedName>
        <fullName evidence="1">Outer membrane protein beta-barrel domain-containing protein</fullName>
    </recommendedName>
</protein>
<accession>A0A2S8AAY1</accession>
<comment type="caution">
    <text evidence="2">The sequence shown here is derived from an EMBL/GenBank/DDBJ whole genome shotgun (WGS) entry which is preliminary data.</text>
</comment>
<sequence>MKNLFRKEVLLTLLFPVITYSQVRLGIKGSVHRSNISEIHKESEGRISGSFGAFCQIPLDNNNQFFFQPEVIYSLEGEKDKHTSHVIKYFQNYLNIPLMLRAYFSEADSEFFGEIGPQIGFLVSQKNKDLDILYYNDKPKNINLSIGFGIGYSILRNFEFSIRYNYGLIDIYKDYPKQERTSVLGASLAYIFN</sequence>
<dbReference type="Proteomes" id="UP000238042">
    <property type="component" value="Unassembled WGS sequence"/>
</dbReference>
<feature type="domain" description="Outer membrane protein beta-barrel" evidence="1">
    <location>
        <begin position="22"/>
        <end position="172"/>
    </location>
</feature>
<dbReference type="Pfam" id="PF13568">
    <property type="entry name" value="OMP_b-brl_2"/>
    <property type="match status" value="1"/>
</dbReference>
<proteinExistence type="predicted"/>
<dbReference type="InterPro" id="IPR025665">
    <property type="entry name" value="Beta-barrel_OMP_2"/>
</dbReference>